<keyword evidence="1" id="KW-0547">Nucleotide-binding</keyword>
<feature type="compositionally biased region" description="Basic and acidic residues" evidence="2">
    <location>
        <begin position="1173"/>
        <end position="1194"/>
    </location>
</feature>
<feature type="compositionally biased region" description="Polar residues" evidence="2">
    <location>
        <begin position="2149"/>
        <end position="2165"/>
    </location>
</feature>
<feature type="compositionally biased region" description="Polar residues" evidence="2">
    <location>
        <begin position="2075"/>
        <end position="2108"/>
    </location>
</feature>
<dbReference type="GO" id="GO:0016887">
    <property type="term" value="F:ATP hydrolysis activity"/>
    <property type="evidence" value="ECO:0007669"/>
    <property type="project" value="RHEA"/>
</dbReference>
<dbReference type="GO" id="GO:0005524">
    <property type="term" value="F:ATP binding"/>
    <property type="evidence" value="ECO:0007669"/>
    <property type="project" value="UniProtKB-KW"/>
</dbReference>
<evidence type="ECO:0000259" key="3">
    <source>
        <dbReference type="Pfam" id="PF05970"/>
    </source>
</evidence>
<dbReference type="InterPro" id="IPR025476">
    <property type="entry name" value="Helitron_helicase-like"/>
</dbReference>
<comment type="cofactor">
    <cofactor evidence="1">
        <name>Mg(2+)</name>
        <dbReference type="ChEBI" id="CHEBI:18420"/>
    </cofactor>
</comment>
<feature type="region of interest" description="Disordered" evidence="2">
    <location>
        <begin position="2066"/>
        <end position="2165"/>
    </location>
</feature>
<feature type="region of interest" description="Disordered" evidence="2">
    <location>
        <begin position="1851"/>
        <end position="1918"/>
    </location>
</feature>
<comment type="similarity">
    <text evidence="1">Belongs to the helicase family.</text>
</comment>
<dbReference type="Pfam" id="PF12511">
    <property type="entry name" value="DUF3716"/>
    <property type="match status" value="1"/>
</dbReference>
<gene>
    <name evidence="6" type="ORF">PENPOL_c044G05948</name>
</gene>
<dbReference type="Pfam" id="PF20209">
    <property type="entry name" value="DUF6570"/>
    <property type="match status" value="1"/>
</dbReference>
<dbReference type="PANTHER" id="PTHR47642">
    <property type="entry name" value="ATP-DEPENDENT DNA HELICASE"/>
    <property type="match status" value="1"/>
</dbReference>
<sequence length="2236" mass="251698">MDFLVCARCHGSKPRAEFEVVLGSTSRTIVRRTCLQCRSQISEIYTRKRTVETASFTPQKPRALPTPYVEISAAPQPTFTAPDHRTCTKCHVSKHVDNFQNRRRPGILTAECLECRQGTVPPKPQPFEVQIPPTVPTFATGPPTLPHFAASTRSRDAKQRDHRVRRRAGEEVSQTPPLPLLAFSSSPNPVSSHPSLHSNPHSSPLLHSGSDFYPSSSPYRRSPRSGPLPRPPLAPPTSPPGPHAPSHYSPDDDPPSGPLTQQQWALVNDFQAALHAEAMELCTRCNERWFHMKLLARGSNAGVCAQCRTKDRAEDQKPNPADRTYFYGPRNNMDPGEVPSFLPELTQVEEMLISFVHTIIEVRQVRGQQYFYRGHVAHFMTNVPKIYDRLPLLPTELDVIVLRPAGTDGQPSLRRQFSRDFTVRRHAVTQWLDFLKRNHSGYRHLLIDPARLSQLPVNQDVSDQIPSHIHTVESDEPPPPDLPDLPAQADLGPEYAAVPNLEPELDKESALRNLVLAARPPPEALSHPPHTAPLPRHHLTLPSVRPTPLFEFSRGQPILSLAFPTLFPYGKAEFKTSRARTVKFEDWVRHLMRHKSGRFARHPRFRFVVFNMYMRHSAMNRADFFVKNHADRQISADDLRAAFENNSPDAQRLIREITRAATYLRGTQPFWTARRHDLTAYVQGLGPAHLFLTLSAADLHWDDLMCHLPNYPEWLAGDAATRRRIARNNLQNNPHIIAQWFDIRFRLFQDTVLKRMFTVSDSWSRYEWQGRGSVHNHALYWIRGCPDPDLLDTPELRATFARHWGMYISAMNPTPSAIGHPIHEQALSDLQLQPQDQHNTYEHLGRVVNQVQRHRCSTQYCLRKNRTTGLTDCRMGFPHSTRPEPVLEKPLGSTYYRLQPERNDVHLNPYNPVVSMAWLANIDIAPCTGAEALLNYLSKYVSKSERPTQTYLDLMRGVLPHINTETPLLSAVRKLLNALLSQRDWSAQEVLQILLGIPLHYGTRTVISVQCRPQGEQATMYRAEPGDGIQARKSLITKYRERPEQYEDTTYFEFLSSFDHIRKRPRGPATPDHVLSYWPQYRADTVDYARVKITLHHPFRNESQLLELDGIQFESWTDAFAFCQEHHEHPDDRYGRPLEDNPEDLFEGSGGEEEDEPPSSWQQLARRGPNRQPETRPEDLEDLGQRPLDREYDWTPHMERNADLYIPPDYWKQAKAADPVPLAAQSDASPDSLQEKQRLFFDIIVQHFQRTLAGYDTPLRINLDGRAGTGKSHVILLISATLARIAEDVGVPDPIIRTAPTGVAAFNIRGRTLHSLFRLPLKLTGEYIALPPDTLKALQTVFRGVRYLLVDEKSMVGLDMLFWIEQRCREIFPQSRDQYFGGLSVVIIGDFFQLPPVLQRPLFSTIPARNPRQEQATAFYWAFDRTLELDMIMRQQGQDDASARFRGTLDRLREEKLTQADFELLASRVMANNPDEIAAFADALRILPRRTQVERYNHNRLRDLQQAVLKLTADHTGQGAESASTEDAGNLYQSVQLSIGSRVMLLENLWTERGLVNGSFGTVEDIVWPSGTRDARSEPPYAILVRFDTFTGRGIRPETSPAVPILRSTREFLQGTKQCTRSQFPLVLAYAITVHKAQGITVDQAVLNINPARKADPHYAYASSGPPAPPSPAYFTPTTRIVSLGCPTDSPITTWPVYPITYSSPLAYSILAQLIPFLAQASESGPHPKGASLVASRPYDLSLPPTVRTAPYGPYTVAVVRSSSAILNLQTSDSASASISSPFPSLLNTPSLPSSVHTSARSYQVIPSPASRLRSSRTEDRHLEHSMISNPSKRSPRFRYPVQNSLSMPIAGSIDRTFNQPSLNPVSSRRSHRSRSNSPPLSPSPSSSPPLPPAVMSVRPSTRPTISRPPPSLASSARNLSYGLDLHGDPVQNPHPTTQEKLCWALIRPDLPHVDWRLDESGHPRHRHVKPARASLRSALGQRFGLIVDSSDQCASCARDNGPYQTCVVAILSESQVLFRGACMNCAFDGGGDSCSFRKNIPQSVAQHFIAHAPGDKIVIPLRHGQQIGHAPTARRSTLEQSAVSPPIPNQDTLLHQHGPQTTSTVPTRRSMVKRLTISPSDPSKAKPKPYTYLPKPKPTTKRPPASVPSAQTAQSPPSFNVPPTSTLYQSPITKALYDCPLQDLCKVREQVEIAHHRVLWDRTVLDERISQLQNDTQPHDEAPDESEEDISMWIS</sequence>
<dbReference type="GO" id="GO:0000723">
    <property type="term" value="P:telomere maintenance"/>
    <property type="evidence" value="ECO:0007669"/>
    <property type="project" value="InterPro"/>
</dbReference>
<evidence type="ECO:0000259" key="5">
    <source>
        <dbReference type="Pfam" id="PF20209"/>
    </source>
</evidence>
<evidence type="ECO:0000259" key="4">
    <source>
        <dbReference type="Pfam" id="PF14214"/>
    </source>
</evidence>
<feature type="region of interest" description="Disordered" evidence="2">
    <location>
        <begin position="136"/>
        <end position="260"/>
    </location>
</feature>
<keyword evidence="1" id="KW-0233">DNA recombination</keyword>
<feature type="domain" description="DUF6570" evidence="5">
    <location>
        <begin position="330"/>
        <end position="452"/>
    </location>
</feature>
<keyword evidence="1" id="KW-0067">ATP-binding</keyword>
<feature type="compositionally biased region" description="Pro residues" evidence="2">
    <location>
        <begin position="1880"/>
        <end position="1893"/>
    </location>
</feature>
<feature type="region of interest" description="Disordered" evidence="2">
    <location>
        <begin position="1128"/>
        <end position="1194"/>
    </location>
</feature>
<feature type="compositionally biased region" description="Acidic residues" evidence="2">
    <location>
        <begin position="2223"/>
        <end position="2236"/>
    </location>
</feature>
<dbReference type="InterPro" id="IPR010285">
    <property type="entry name" value="DNA_helicase_pif1-like_DEAD"/>
</dbReference>
<dbReference type="InterPro" id="IPR051055">
    <property type="entry name" value="PIF1_helicase"/>
</dbReference>
<dbReference type="Gene3D" id="3.40.50.300">
    <property type="entry name" value="P-loop containing nucleotide triphosphate hydrolases"/>
    <property type="match status" value="1"/>
</dbReference>
<comment type="catalytic activity">
    <reaction evidence="1">
        <text>ATP + H2O = ADP + phosphate + H(+)</text>
        <dbReference type="Rhea" id="RHEA:13065"/>
        <dbReference type="ChEBI" id="CHEBI:15377"/>
        <dbReference type="ChEBI" id="CHEBI:15378"/>
        <dbReference type="ChEBI" id="CHEBI:30616"/>
        <dbReference type="ChEBI" id="CHEBI:43474"/>
        <dbReference type="ChEBI" id="CHEBI:456216"/>
        <dbReference type="EC" id="5.6.2.3"/>
    </reaction>
</comment>
<dbReference type="GO" id="GO:0043139">
    <property type="term" value="F:5'-3' DNA helicase activity"/>
    <property type="evidence" value="ECO:0007669"/>
    <property type="project" value="UniProtKB-EC"/>
</dbReference>
<name>A0A1V6N623_PENPO</name>
<proteinExistence type="inferred from homology"/>
<dbReference type="EMBL" id="MDYM01000044">
    <property type="protein sequence ID" value="OQD59926.1"/>
    <property type="molecule type" value="Genomic_DNA"/>
</dbReference>
<protein>
    <recommendedName>
        <fullName evidence="1">ATP-dependent DNA helicase</fullName>
        <ecNumber evidence="1">5.6.2.3</ecNumber>
    </recommendedName>
</protein>
<feature type="compositionally biased region" description="Basic and acidic residues" evidence="2">
    <location>
        <begin position="1816"/>
        <end position="1825"/>
    </location>
</feature>
<evidence type="ECO:0000313" key="6">
    <source>
        <dbReference type="EMBL" id="OQD59926.1"/>
    </source>
</evidence>
<keyword evidence="1" id="KW-0378">Hydrolase</keyword>
<accession>A0A1V6N623</accession>
<feature type="compositionally biased region" description="Low complexity" evidence="2">
    <location>
        <begin position="180"/>
        <end position="225"/>
    </location>
</feature>
<organism evidence="6 7">
    <name type="scientific">Penicillium polonicum</name>
    <dbReference type="NCBI Taxonomy" id="60169"/>
    <lineage>
        <taxon>Eukaryota</taxon>
        <taxon>Fungi</taxon>
        <taxon>Dikarya</taxon>
        <taxon>Ascomycota</taxon>
        <taxon>Pezizomycotina</taxon>
        <taxon>Eurotiomycetes</taxon>
        <taxon>Eurotiomycetidae</taxon>
        <taxon>Eurotiales</taxon>
        <taxon>Aspergillaceae</taxon>
        <taxon>Penicillium</taxon>
    </lineage>
</organism>
<feature type="compositionally biased region" description="Acidic residues" evidence="2">
    <location>
        <begin position="1140"/>
        <end position="1157"/>
    </location>
</feature>
<feature type="compositionally biased region" description="Polar residues" evidence="2">
    <location>
        <begin position="1856"/>
        <end position="1866"/>
    </location>
</feature>
<dbReference type="GO" id="GO:0006281">
    <property type="term" value="P:DNA repair"/>
    <property type="evidence" value="ECO:0007669"/>
    <property type="project" value="UniProtKB-KW"/>
</dbReference>
<dbReference type="PANTHER" id="PTHR47642:SF6">
    <property type="entry name" value="ATP-DEPENDENT DNA HELICASE"/>
    <property type="match status" value="1"/>
</dbReference>
<dbReference type="InterPro" id="IPR046700">
    <property type="entry name" value="DUF6570"/>
</dbReference>
<dbReference type="GO" id="GO:0006310">
    <property type="term" value="P:DNA recombination"/>
    <property type="evidence" value="ECO:0007669"/>
    <property type="project" value="UniProtKB-KW"/>
</dbReference>
<evidence type="ECO:0000313" key="7">
    <source>
        <dbReference type="Proteomes" id="UP000191408"/>
    </source>
</evidence>
<dbReference type="SUPFAM" id="SSF52540">
    <property type="entry name" value="P-loop containing nucleoside triphosphate hydrolases"/>
    <property type="match status" value="2"/>
</dbReference>
<feature type="compositionally biased region" description="Basic and acidic residues" evidence="2">
    <location>
        <begin position="1128"/>
        <end position="1139"/>
    </location>
</feature>
<keyword evidence="1" id="KW-0234">DNA repair</keyword>
<dbReference type="Pfam" id="PF14214">
    <property type="entry name" value="Helitron_like_N"/>
    <property type="match status" value="1"/>
</dbReference>
<dbReference type="Pfam" id="PF05970">
    <property type="entry name" value="PIF1"/>
    <property type="match status" value="1"/>
</dbReference>
<reference evidence="7" key="1">
    <citation type="journal article" date="2017" name="Nat. Microbiol.">
        <title>Global analysis of biosynthetic gene clusters reveals vast potential of secondary metabolite production in Penicillium species.</title>
        <authorList>
            <person name="Nielsen J.C."/>
            <person name="Grijseels S."/>
            <person name="Prigent S."/>
            <person name="Ji B."/>
            <person name="Dainat J."/>
            <person name="Nielsen K.F."/>
            <person name="Frisvad J.C."/>
            <person name="Workman M."/>
            <person name="Nielsen J."/>
        </authorList>
    </citation>
    <scope>NUCLEOTIDE SEQUENCE [LARGE SCALE GENOMIC DNA]</scope>
    <source>
        <strain evidence="7">IBT 4502</strain>
    </source>
</reference>
<dbReference type="STRING" id="60169.A0A1V6N623"/>
<comment type="caution">
    <text evidence="6">The sequence shown here is derived from an EMBL/GenBank/DDBJ whole genome shotgun (WGS) entry which is preliminary data.</text>
</comment>
<dbReference type="InterPro" id="IPR022190">
    <property type="entry name" value="DUF3716"/>
</dbReference>
<dbReference type="InterPro" id="IPR027417">
    <property type="entry name" value="P-loop_NTPase"/>
</dbReference>
<dbReference type="Proteomes" id="UP000191408">
    <property type="component" value="Unassembled WGS sequence"/>
</dbReference>
<feature type="compositionally biased region" description="Low complexity" evidence="2">
    <location>
        <begin position="2119"/>
        <end position="2135"/>
    </location>
</feature>
<keyword evidence="1" id="KW-0227">DNA damage</keyword>
<keyword evidence="1" id="KW-0347">Helicase</keyword>
<evidence type="ECO:0000256" key="2">
    <source>
        <dbReference type="SAM" id="MobiDB-lite"/>
    </source>
</evidence>
<feature type="region of interest" description="Disordered" evidence="2">
    <location>
        <begin position="2213"/>
        <end position="2236"/>
    </location>
</feature>
<dbReference type="EC" id="5.6.2.3" evidence="1"/>
<feature type="domain" description="Helitron helicase-like" evidence="4">
    <location>
        <begin position="587"/>
        <end position="780"/>
    </location>
</feature>
<feature type="compositionally biased region" description="Pro residues" evidence="2">
    <location>
        <begin position="226"/>
        <end position="243"/>
    </location>
</feature>
<dbReference type="CDD" id="cd18809">
    <property type="entry name" value="SF1_C_RecD"/>
    <property type="match status" value="1"/>
</dbReference>
<feature type="domain" description="DNA helicase Pif1-like DEAD-box helicase" evidence="3">
    <location>
        <begin position="1233"/>
        <end position="1441"/>
    </location>
</feature>
<dbReference type="OrthoDB" id="4369146at2759"/>
<keyword evidence="7" id="KW-1185">Reference proteome</keyword>
<feature type="region of interest" description="Disordered" evidence="2">
    <location>
        <begin position="1794"/>
        <end position="1839"/>
    </location>
</feature>
<evidence type="ECO:0000256" key="1">
    <source>
        <dbReference type="RuleBase" id="RU363044"/>
    </source>
</evidence>